<dbReference type="PANTHER" id="PTHR30040">
    <property type="entry name" value="THIAMINE BIOSYNTHESIS LIPOPROTEIN APBE"/>
    <property type="match status" value="1"/>
</dbReference>
<sequence>MRNLLLIALVLLHGQALAEWVHQQADIMGTRVNVTLWHDDPSKGETLAGEVLEEMRRIDSLYSPYKPASDLSVMNTEAPSRGAADPLPISEEMTRLLDKALFYGQLTQGAFDITYASLGRYYDYREGKQPTDDQQQALIEAIDYRHVKLNTANNSVYYQHPAVYVDLGGIAKGYAVDRAIERLKNASVVHASVSAGGDSRVLGDKRGRPWMVGIKQPRGGEGVAITIPLADAAISTSGDYERYFIDDNGQWVHHIINPRTGKSTDELASVSIIGPEGFDTDALSTSVFVLGAEQGLALINRLPGFDAIIISRSGKVDYSEGLAAPE</sequence>
<keyword evidence="15" id="KW-1185">Reference proteome</keyword>
<reference evidence="14" key="1">
    <citation type="submission" date="2023-07" db="EMBL/GenBank/DDBJ databases">
        <title>Gilvimarinus algae sp. nov., isolated from the surface of Kelp.</title>
        <authorList>
            <person name="Sun Y.Y."/>
            <person name="Gong Y."/>
            <person name="Du Z.J."/>
        </authorList>
    </citation>
    <scope>NUCLEOTIDE SEQUENCE</scope>
    <source>
        <strain evidence="14">SDUM040014</strain>
    </source>
</reference>
<gene>
    <name evidence="14" type="ORF">QWI16_04930</name>
</gene>
<evidence type="ECO:0000256" key="5">
    <source>
        <dbReference type="ARBA" id="ARBA00022630"/>
    </source>
</evidence>
<dbReference type="EMBL" id="JAULRT010000035">
    <property type="protein sequence ID" value="MDO3381507.1"/>
    <property type="molecule type" value="Genomic_DNA"/>
</dbReference>
<keyword evidence="9 12" id="KW-0460">Magnesium</keyword>
<keyword evidence="13" id="KW-0732">Signal</keyword>
<feature type="signal peptide" evidence="13">
    <location>
        <begin position="1"/>
        <end position="18"/>
    </location>
</feature>
<feature type="chain" id="PRO_5045841958" description="FAD:protein FMN transferase" evidence="13">
    <location>
        <begin position="19"/>
        <end position="326"/>
    </location>
</feature>
<keyword evidence="6 12" id="KW-0808">Transferase</keyword>
<dbReference type="RefSeq" id="WP_302711899.1">
    <property type="nucleotide sequence ID" value="NZ_JAULRT010000035.1"/>
</dbReference>
<dbReference type="SUPFAM" id="SSF143631">
    <property type="entry name" value="ApbE-like"/>
    <property type="match status" value="1"/>
</dbReference>
<evidence type="ECO:0000256" key="4">
    <source>
        <dbReference type="ARBA" id="ARBA00016337"/>
    </source>
</evidence>
<dbReference type="Gene3D" id="3.10.520.10">
    <property type="entry name" value="ApbE-like domains"/>
    <property type="match status" value="1"/>
</dbReference>
<comment type="caution">
    <text evidence="14">The sequence shown here is derived from an EMBL/GenBank/DDBJ whole genome shotgun (WGS) entry which is preliminary data.</text>
</comment>
<evidence type="ECO:0000313" key="15">
    <source>
        <dbReference type="Proteomes" id="UP001168380"/>
    </source>
</evidence>
<protein>
    <recommendedName>
        <fullName evidence="4 12">FAD:protein FMN transferase</fullName>
        <ecNumber evidence="3 12">2.7.1.180</ecNumber>
    </recommendedName>
    <alternativeName>
        <fullName evidence="10 12">Flavin transferase</fullName>
    </alternativeName>
</protein>
<evidence type="ECO:0000313" key="14">
    <source>
        <dbReference type="EMBL" id="MDO3381507.1"/>
    </source>
</evidence>
<evidence type="ECO:0000256" key="12">
    <source>
        <dbReference type="PIRNR" id="PIRNR006268"/>
    </source>
</evidence>
<evidence type="ECO:0000256" key="8">
    <source>
        <dbReference type="ARBA" id="ARBA00022827"/>
    </source>
</evidence>
<evidence type="ECO:0000256" key="2">
    <source>
        <dbReference type="ARBA" id="ARBA00008282"/>
    </source>
</evidence>
<dbReference type="EC" id="2.7.1.180" evidence="3 12"/>
<evidence type="ECO:0000256" key="9">
    <source>
        <dbReference type="ARBA" id="ARBA00022842"/>
    </source>
</evidence>
<keyword evidence="8 12" id="KW-0274">FAD</keyword>
<organism evidence="14 15">
    <name type="scientific">Gilvimarinus algae</name>
    <dbReference type="NCBI Taxonomy" id="3058037"/>
    <lineage>
        <taxon>Bacteria</taxon>
        <taxon>Pseudomonadati</taxon>
        <taxon>Pseudomonadota</taxon>
        <taxon>Gammaproteobacteria</taxon>
        <taxon>Cellvibrionales</taxon>
        <taxon>Cellvibrionaceae</taxon>
        <taxon>Gilvimarinus</taxon>
    </lineage>
</organism>
<evidence type="ECO:0000256" key="3">
    <source>
        <dbReference type="ARBA" id="ARBA00011955"/>
    </source>
</evidence>
<keyword evidence="5 12" id="KW-0285">Flavoprotein</keyword>
<dbReference type="PANTHER" id="PTHR30040:SF2">
    <property type="entry name" value="FAD:PROTEIN FMN TRANSFERASE"/>
    <property type="match status" value="1"/>
</dbReference>
<name>A0ABT8TGU9_9GAMM</name>
<evidence type="ECO:0000256" key="7">
    <source>
        <dbReference type="ARBA" id="ARBA00022723"/>
    </source>
</evidence>
<proteinExistence type="inferred from homology"/>
<dbReference type="Pfam" id="PF02424">
    <property type="entry name" value="ApbE"/>
    <property type="match status" value="1"/>
</dbReference>
<evidence type="ECO:0000256" key="11">
    <source>
        <dbReference type="ARBA" id="ARBA00048540"/>
    </source>
</evidence>
<comment type="cofactor">
    <cofactor evidence="1">
        <name>Mg(2+)</name>
        <dbReference type="ChEBI" id="CHEBI:18420"/>
    </cofactor>
</comment>
<evidence type="ECO:0000256" key="13">
    <source>
        <dbReference type="SAM" id="SignalP"/>
    </source>
</evidence>
<accession>A0ABT8TGU9</accession>
<evidence type="ECO:0000256" key="10">
    <source>
        <dbReference type="ARBA" id="ARBA00031306"/>
    </source>
</evidence>
<dbReference type="Proteomes" id="UP001168380">
    <property type="component" value="Unassembled WGS sequence"/>
</dbReference>
<keyword evidence="7 12" id="KW-0479">Metal-binding</keyword>
<dbReference type="InterPro" id="IPR024932">
    <property type="entry name" value="ApbE"/>
</dbReference>
<comment type="catalytic activity">
    <reaction evidence="11 12">
        <text>L-threonyl-[protein] + FAD = FMN-L-threonyl-[protein] + AMP + H(+)</text>
        <dbReference type="Rhea" id="RHEA:36847"/>
        <dbReference type="Rhea" id="RHEA-COMP:11060"/>
        <dbReference type="Rhea" id="RHEA-COMP:11061"/>
        <dbReference type="ChEBI" id="CHEBI:15378"/>
        <dbReference type="ChEBI" id="CHEBI:30013"/>
        <dbReference type="ChEBI" id="CHEBI:57692"/>
        <dbReference type="ChEBI" id="CHEBI:74257"/>
        <dbReference type="ChEBI" id="CHEBI:456215"/>
        <dbReference type="EC" id="2.7.1.180"/>
    </reaction>
</comment>
<dbReference type="PIRSF" id="PIRSF006268">
    <property type="entry name" value="ApbE"/>
    <property type="match status" value="1"/>
</dbReference>
<dbReference type="InterPro" id="IPR003374">
    <property type="entry name" value="ApbE-like_sf"/>
</dbReference>
<evidence type="ECO:0000256" key="1">
    <source>
        <dbReference type="ARBA" id="ARBA00001946"/>
    </source>
</evidence>
<comment type="similarity">
    <text evidence="2 12">Belongs to the ApbE family.</text>
</comment>
<evidence type="ECO:0000256" key="6">
    <source>
        <dbReference type="ARBA" id="ARBA00022679"/>
    </source>
</evidence>
<dbReference type="GO" id="GO:0016740">
    <property type="term" value="F:transferase activity"/>
    <property type="evidence" value="ECO:0007669"/>
    <property type="project" value="UniProtKB-KW"/>
</dbReference>